<sequence length="196" mass="21921">MLRRECARERVASHSRDVAYISGVSGVSDDHECVELALMDPLQSADTYYVRSKTTIRVTPPPPILATCSSRTTSTYLVASLEVAAHHKRSKRRIRLHWPDLRSAIVRTRTVQIVDTDGSIAHANQFTVNDQARRFSTRPACPRQLSMFCERGEDGRVLSRPCLHPWTKTAGPALTGRASFSISHKPASHELWLFAA</sequence>
<evidence type="ECO:0000313" key="1">
    <source>
        <dbReference type="EMBL" id="KAJ8494333.1"/>
    </source>
</evidence>
<comment type="caution">
    <text evidence="1">The sequence shown here is derived from an EMBL/GenBank/DDBJ whole genome shotgun (WGS) entry which is preliminary data.</text>
</comment>
<name>A0AAD7U0C9_9APHY</name>
<reference evidence="1" key="1">
    <citation type="submission" date="2022-11" db="EMBL/GenBank/DDBJ databases">
        <title>Genome Sequence of Cubamyces cubensis.</title>
        <authorList>
            <person name="Buettner E."/>
        </authorList>
    </citation>
    <scope>NUCLEOTIDE SEQUENCE</scope>
    <source>
        <strain evidence="1">MPL-01</strain>
    </source>
</reference>
<evidence type="ECO:0000313" key="2">
    <source>
        <dbReference type="Proteomes" id="UP001215151"/>
    </source>
</evidence>
<dbReference type="AlphaFoldDB" id="A0AAD7U0C9"/>
<proteinExistence type="predicted"/>
<dbReference type="Proteomes" id="UP001215151">
    <property type="component" value="Unassembled WGS sequence"/>
</dbReference>
<keyword evidence="2" id="KW-1185">Reference proteome</keyword>
<gene>
    <name evidence="1" type="ORF">ONZ51_g2419</name>
</gene>
<dbReference type="EMBL" id="JAPEVG010000037">
    <property type="protein sequence ID" value="KAJ8494333.1"/>
    <property type="molecule type" value="Genomic_DNA"/>
</dbReference>
<organism evidence="1 2">
    <name type="scientific">Trametes cubensis</name>
    <dbReference type="NCBI Taxonomy" id="1111947"/>
    <lineage>
        <taxon>Eukaryota</taxon>
        <taxon>Fungi</taxon>
        <taxon>Dikarya</taxon>
        <taxon>Basidiomycota</taxon>
        <taxon>Agaricomycotina</taxon>
        <taxon>Agaricomycetes</taxon>
        <taxon>Polyporales</taxon>
        <taxon>Polyporaceae</taxon>
        <taxon>Trametes</taxon>
    </lineage>
</organism>
<accession>A0AAD7U0C9</accession>
<protein>
    <submittedName>
        <fullName evidence="1">Uncharacterized protein</fullName>
    </submittedName>
</protein>